<dbReference type="PANTHER" id="PTHR30503:SF3">
    <property type="entry name" value="INNER MEMBRANE PROTEIN YEDI"/>
    <property type="match status" value="1"/>
</dbReference>
<feature type="transmembrane region" description="Helical" evidence="1">
    <location>
        <begin position="174"/>
        <end position="196"/>
    </location>
</feature>
<feature type="transmembrane region" description="Helical" evidence="1">
    <location>
        <begin position="308"/>
        <end position="334"/>
    </location>
</feature>
<dbReference type="Proteomes" id="UP000199229">
    <property type="component" value="Unassembled WGS sequence"/>
</dbReference>
<dbReference type="GO" id="GO:0005886">
    <property type="term" value="C:plasma membrane"/>
    <property type="evidence" value="ECO:0007669"/>
    <property type="project" value="TreeGrafter"/>
</dbReference>
<evidence type="ECO:0008006" key="4">
    <source>
        <dbReference type="Google" id="ProtNLM"/>
    </source>
</evidence>
<organism evidence="2 3">
    <name type="scientific">Methylobacterium gossipiicola</name>
    <dbReference type="NCBI Taxonomy" id="582675"/>
    <lineage>
        <taxon>Bacteria</taxon>
        <taxon>Pseudomonadati</taxon>
        <taxon>Pseudomonadota</taxon>
        <taxon>Alphaproteobacteria</taxon>
        <taxon>Hyphomicrobiales</taxon>
        <taxon>Methylobacteriaceae</taxon>
        <taxon>Methylobacterium</taxon>
    </lineage>
</organism>
<evidence type="ECO:0000313" key="3">
    <source>
        <dbReference type="Proteomes" id="UP000199229"/>
    </source>
</evidence>
<evidence type="ECO:0000313" key="2">
    <source>
        <dbReference type="EMBL" id="SFG30147.1"/>
    </source>
</evidence>
<evidence type="ECO:0000256" key="1">
    <source>
        <dbReference type="SAM" id="Phobius"/>
    </source>
</evidence>
<gene>
    <name evidence="2" type="ORF">SAMN05192565_101282</name>
</gene>
<keyword evidence="1" id="KW-0812">Transmembrane</keyword>
<proteinExistence type="predicted"/>
<dbReference type="Pfam" id="PF05661">
    <property type="entry name" value="DUF808"/>
    <property type="match status" value="1"/>
</dbReference>
<feature type="transmembrane region" description="Helical" evidence="1">
    <location>
        <begin position="244"/>
        <end position="267"/>
    </location>
</feature>
<dbReference type="PANTHER" id="PTHR30503">
    <property type="entry name" value="INNER MEMBRANE PROTEIN YEDI"/>
    <property type="match status" value="1"/>
</dbReference>
<protein>
    <recommendedName>
        <fullName evidence="4">Inner membrane protein YedI</fullName>
    </recommendedName>
</protein>
<dbReference type="AlphaFoldDB" id="A0A1I2QV60"/>
<dbReference type="InterPro" id="IPR008526">
    <property type="entry name" value="YedI"/>
</dbReference>
<name>A0A1I2QV60_9HYPH</name>
<dbReference type="STRING" id="582675.SAMN05192565_101282"/>
<sequence>MSLGLLALLDDVAALARVAAASLDDVAAQAGKAGTKALGIVIDDAAVTPRYVVGFAAARELPIVWRIAVGSLKNKLLFLLPGALILSYFVPWVITPLLMLGGLYLCYEGAEKILHAVAPGAAHEEAETVVAPQDAKAQEDQRVRGAIQTDFILSAEVMALTLASLTTDSTVTRAAILAIVGIGVTLLVYGVVALIVKADDAGVALAANDRPASTLLGLRTVTPGAEASGADRALRPATKGLGRALVVGMPYFLSGLAILGTAAMLWVGGGILLHGLEHFGVTAPAHWVHEAASAAAAVLPSLAGIAEWLVTATLSGLGGLVVGGLVIPVVQFVLAPAARRVRALVGGGASTPAAP</sequence>
<reference evidence="3" key="1">
    <citation type="submission" date="2016-10" db="EMBL/GenBank/DDBJ databases">
        <authorList>
            <person name="Varghese N."/>
            <person name="Submissions S."/>
        </authorList>
    </citation>
    <scope>NUCLEOTIDE SEQUENCE [LARGE SCALE GENOMIC DNA]</scope>
    <source>
        <strain evidence="3">Gh-105</strain>
    </source>
</reference>
<dbReference type="RefSeq" id="WP_091968177.1">
    <property type="nucleotide sequence ID" value="NZ_FOPM01000001.1"/>
</dbReference>
<dbReference type="PIRSF" id="PIRSF016660">
    <property type="entry name" value="YedI"/>
    <property type="match status" value="1"/>
</dbReference>
<keyword evidence="1" id="KW-1133">Transmembrane helix</keyword>
<keyword evidence="3" id="KW-1185">Reference proteome</keyword>
<dbReference type="EMBL" id="FOPM01000001">
    <property type="protein sequence ID" value="SFG30147.1"/>
    <property type="molecule type" value="Genomic_DNA"/>
</dbReference>
<accession>A0A1I2QV60</accession>
<feature type="transmembrane region" description="Helical" evidence="1">
    <location>
        <begin position="76"/>
        <end position="94"/>
    </location>
</feature>
<keyword evidence="1" id="KW-0472">Membrane</keyword>
<dbReference type="OrthoDB" id="9814178at2"/>